<dbReference type="EMBL" id="PYMH01000013">
    <property type="protein sequence ID" value="PSU31712.1"/>
    <property type="molecule type" value="Genomic_DNA"/>
</dbReference>
<reference evidence="1 2" key="1">
    <citation type="submission" date="2018-03" db="EMBL/GenBank/DDBJ databases">
        <title>Whole genome sequencing of Histamine producing bacteria.</title>
        <authorList>
            <person name="Butler K."/>
        </authorList>
    </citation>
    <scope>NUCLEOTIDE SEQUENCE [LARGE SCALE GENOMIC DNA]</scope>
    <source>
        <strain evidence="1 2">JCM 13586</strain>
    </source>
</reference>
<evidence type="ECO:0000313" key="2">
    <source>
        <dbReference type="Proteomes" id="UP000241222"/>
    </source>
</evidence>
<organism evidence="1 2">
    <name type="scientific">Photobacterium lutimaris</name>
    <dbReference type="NCBI Taxonomy" id="388278"/>
    <lineage>
        <taxon>Bacteria</taxon>
        <taxon>Pseudomonadati</taxon>
        <taxon>Pseudomonadota</taxon>
        <taxon>Gammaproteobacteria</taxon>
        <taxon>Vibrionales</taxon>
        <taxon>Vibrionaceae</taxon>
        <taxon>Photobacterium</taxon>
    </lineage>
</organism>
<gene>
    <name evidence="1" type="ORF">C9I99_21230</name>
</gene>
<keyword evidence="2" id="KW-1185">Reference proteome</keyword>
<accession>A0A2T3ITP4</accession>
<comment type="caution">
    <text evidence="1">The sequence shown here is derived from an EMBL/GenBank/DDBJ whole genome shotgun (WGS) entry which is preliminary data.</text>
</comment>
<proteinExistence type="predicted"/>
<evidence type="ECO:0000313" key="1">
    <source>
        <dbReference type="EMBL" id="PSU31712.1"/>
    </source>
</evidence>
<dbReference type="AlphaFoldDB" id="A0A2T3ITP4"/>
<name>A0A2T3ITP4_9GAMM</name>
<protein>
    <submittedName>
        <fullName evidence="1">Uncharacterized protein</fullName>
    </submittedName>
</protein>
<sequence>MGNIMTWNRIVNQQVTIGILVLTMLMGCDLASSKLDTVPYEPKCDREDLMSVLKQTSVTVEQCGTFRATEACLLFDEQVAVIQLSVEQCDLDDVTLALMSGFIDGLNLSKEPK</sequence>
<dbReference type="Proteomes" id="UP000241222">
    <property type="component" value="Unassembled WGS sequence"/>
</dbReference>